<gene>
    <name evidence="1" type="ORF">D1114_21935</name>
</gene>
<dbReference type="RefSeq" id="WP_002722256.1">
    <property type="nucleotide sequence ID" value="NZ_CM125964.1"/>
</dbReference>
<dbReference type="SUPFAM" id="SSF47336">
    <property type="entry name" value="ACP-like"/>
    <property type="match status" value="1"/>
</dbReference>
<dbReference type="GeneID" id="67448297"/>
<dbReference type="EMBL" id="QWGP01000044">
    <property type="protein sequence ID" value="RHZ90866.1"/>
    <property type="molecule type" value="Genomic_DNA"/>
</dbReference>
<dbReference type="InterPro" id="IPR036736">
    <property type="entry name" value="ACP-like_sf"/>
</dbReference>
<comment type="caution">
    <text evidence="1">The sequence shown here is derived from an EMBL/GenBank/DDBJ whole genome shotgun (WGS) entry which is preliminary data.</text>
</comment>
<dbReference type="AlphaFoldDB" id="A0AAX1UFX4"/>
<accession>A0AAX1UFX4</accession>
<protein>
    <submittedName>
        <fullName evidence="1">Acyl carrier protein</fullName>
    </submittedName>
</protein>
<dbReference type="Proteomes" id="UP000266305">
    <property type="component" value="Unassembled WGS sequence"/>
</dbReference>
<dbReference type="Gene3D" id="1.10.1200.10">
    <property type="entry name" value="ACP-like"/>
    <property type="match status" value="1"/>
</dbReference>
<sequence>MTDPEIYDGLTSILRQVFDDPELVATPDLSAHDVAEWDSFNHINIVVASEMRFGVSFKSSELEDLKNVGDFVALIRDKKAA</sequence>
<evidence type="ECO:0000313" key="2">
    <source>
        <dbReference type="Proteomes" id="UP000266305"/>
    </source>
</evidence>
<evidence type="ECO:0000313" key="1">
    <source>
        <dbReference type="EMBL" id="RHZ90866.1"/>
    </source>
</evidence>
<organism evidence="1 2">
    <name type="scientific">Cereibacter sphaeroides</name>
    <name type="common">Rhodobacter sphaeroides</name>
    <dbReference type="NCBI Taxonomy" id="1063"/>
    <lineage>
        <taxon>Bacteria</taxon>
        <taxon>Pseudomonadati</taxon>
        <taxon>Pseudomonadota</taxon>
        <taxon>Alphaproteobacteria</taxon>
        <taxon>Rhodobacterales</taxon>
        <taxon>Paracoccaceae</taxon>
        <taxon>Cereibacter</taxon>
    </lineage>
</organism>
<reference evidence="1 2" key="1">
    <citation type="submission" date="2018-08" db="EMBL/GenBank/DDBJ databases">
        <title>Draft genome sequence of Rhodobacter sphaeroides FY.</title>
        <authorList>
            <person name="Rayyan A."/>
            <person name="Meyer T.E."/>
            <person name="Kyndt J.A."/>
        </authorList>
    </citation>
    <scope>NUCLEOTIDE SEQUENCE [LARGE SCALE GENOMIC DNA]</scope>
    <source>
        <strain evidence="1 2">FY</strain>
    </source>
</reference>
<proteinExistence type="predicted"/>
<name>A0AAX1UFX4_CERSP</name>